<evidence type="ECO:0000313" key="1">
    <source>
        <dbReference type="EMBL" id="PJN73022.1"/>
    </source>
</evidence>
<accession>A0AAP8H2W7</accession>
<dbReference type="EMBL" id="MKZQ01000002">
    <property type="protein sequence ID" value="PJN73022.1"/>
    <property type="molecule type" value="Genomic_DNA"/>
</dbReference>
<sequence length="34" mass="3846">MKTVIIQVALVHKDNQVEEDNKKGGYKIGECIML</sequence>
<comment type="caution">
    <text evidence="1">The sequence shown here is derived from an EMBL/GenBank/DDBJ whole genome shotgun (WGS) entry which is preliminary data.</text>
</comment>
<dbReference type="Proteomes" id="UP000236165">
    <property type="component" value="Unassembled WGS sequence"/>
</dbReference>
<protein>
    <submittedName>
        <fullName evidence="1">Uncharacterized protein</fullName>
    </submittedName>
</protein>
<name>A0AAP8H2W7_BACMY</name>
<proteinExistence type="predicted"/>
<reference evidence="1 2" key="1">
    <citation type="submission" date="2016-10" db="EMBL/GenBank/DDBJ databases">
        <title>Genome Sequence of Bacillus weihenstephanensis GM6LP.</title>
        <authorList>
            <person name="Poehlein A."/>
            <person name="Wemheuer F."/>
            <person name="Hollensteiner J."/>
            <person name="Wemheuer B."/>
        </authorList>
    </citation>
    <scope>NUCLEOTIDE SEQUENCE [LARGE SCALE GENOMIC DNA]</scope>
    <source>
        <strain evidence="1 2">GM6LP</strain>
    </source>
</reference>
<dbReference type="AlphaFoldDB" id="A0AAP8H2W7"/>
<organism evidence="1 2">
    <name type="scientific">Bacillus mycoides</name>
    <dbReference type="NCBI Taxonomy" id="1405"/>
    <lineage>
        <taxon>Bacteria</taxon>
        <taxon>Bacillati</taxon>
        <taxon>Bacillota</taxon>
        <taxon>Bacilli</taxon>
        <taxon>Bacillales</taxon>
        <taxon>Bacillaceae</taxon>
        <taxon>Bacillus</taxon>
        <taxon>Bacillus cereus group</taxon>
    </lineage>
</organism>
<evidence type="ECO:0000313" key="2">
    <source>
        <dbReference type="Proteomes" id="UP000236165"/>
    </source>
</evidence>
<gene>
    <name evidence="1" type="ORF">BACWE_01270</name>
</gene>